<evidence type="ECO:0000313" key="1">
    <source>
        <dbReference type="EMBL" id="GAG75693.1"/>
    </source>
</evidence>
<comment type="caution">
    <text evidence="1">The sequence shown here is derived from an EMBL/GenBank/DDBJ whole genome shotgun (WGS) entry which is preliminary data.</text>
</comment>
<dbReference type="AlphaFoldDB" id="X1ATT6"/>
<dbReference type="Pfam" id="PF20213">
    <property type="entry name" value="DUF6573"/>
    <property type="match status" value="1"/>
</dbReference>
<reference evidence="1" key="1">
    <citation type="journal article" date="2014" name="Front. Microbiol.">
        <title>High frequency of phylogenetically diverse reductive dehalogenase-homologous genes in deep subseafloor sedimentary metagenomes.</title>
        <authorList>
            <person name="Kawai M."/>
            <person name="Futagami T."/>
            <person name="Toyoda A."/>
            <person name="Takaki Y."/>
            <person name="Nishi S."/>
            <person name="Hori S."/>
            <person name="Arai W."/>
            <person name="Tsubouchi T."/>
            <person name="Morono Y."/>
            <person name="Uchiyama I."/>
            <person name="Ito T."/>
            <person name="Fujiyama A."/>
            <person name="Inagaki F."/>
            <person name="Takami H."/>
        </authorList>
    </citation>
    <scope>NUCLEOTIDE SEQUENCE</scope>
    <source>
        <strain evidence="1">Expedition CK06-06</strain>
    </source>
</reference>
<organism evidence="1">
    <name type="scientific">marine sediment metagenome</name>
    <dbReference type="NCBI Taxonomy" id="412755"/>
    <lineage>
        <taxon>unclassified sequences</taxon>
        <taxon>metagenomes</taxon>
        <taxon>ecological metagenomes</taxon>
    </lineage>
</organism>
<dbReference type="InterPro" id="IPR046480">
    <property type="entry name" value="DUF6573"/>
</dbReference>
<proteinExistence type="predicted"/>
<sequence>MSKDDTLEVIYSYTRRQALADGVLIDATELAKEAGFVYPVAMTSAAWTHCVRVPDQCPWQDETGRLWDVLWMLFNAVKRDQERNPIQFSVFVQNGPGLTSEVTLKAVCGPGDDGAPVVTIMLPTED</sequence>
<gene>
    <name evidence="1" type="ORF">S01H4_32848</name>
</gene>
<accession>X1ATT6</accession>
<name>X1ATT6_9ZZZZ</name>
<protein>
    <submittedName>
        <fullName evidence="1">Uncharacterized protein</fullName>
    </submittedName>
</protein>
<dbReference type="EMBL" id="BART01017222">
    <property type="protein sequence ID" value="GAG75693.1"/>
    <property type="molecule type" value="Genomic_DNA"/>
</dbReference>